<dbReference type="GO" id="GO:0005789">
    <property type="term" value="C:endoplasmic reticulum membrane"/>
    <property type="evidence" value="ECO:0007669"/>
    <property type="project" value="UniProtKB-SubCell"/>
</dbReference>
<proteinExistence type="inferred from homology"/>
<evidence type="ECO:0000256" key="3">
    <source>
        <dbReference type="ARBA" id="ARBA00022516"/>
    </source>
</evidence>
<comment type="subcellular location">
    <subcellularLocation>
        <location evidence="1 11">Endoplasmic reticulum membrane</location>
        <topology evidence="1 11">Multi-pass membrane protein</topology>
    </subcellularLocation>
</comment>
<dbReference type="GO" id="GO:0004144">
    <property type="term" value="F:diacylglycerol O-acyltransferase activity"/>
    <property type="evidence" value="ECO:0007669"/>
    <property type="project" value="TreeGrafter"/>
</dbReference>
<keyword evidence="6 11" id="KW-0256">Endoplasmic reticulum</keyword>
<evidence type="ECO:0000256" key="11">
    <source>
        <dbReference type="RuleBase" id="RU367023"/>
    </source>
</evidence>
<keyword evidence="7" id="KW-1133">Transmembrane helix</keyword>
<keyword evidence="8" id="KW-0443">Lipid metabolism</keyword>
<evidence type="ECO:0000256" key="6">
    <source>
        <dbReference type="ARBA" id="ARBA00022824"/>
    </source>
</evidence>
<evidence type="ECO:0000313" key="12">
    <source>
        <dbReference type="EMBL" id="KAG8237052.1"/>
    </source>
</evidence>
<reference evidence="12" key="2">
    <citation type="submission" date="2017-10" db="EMBL/GenBank/DDBJ databases">
        <title>Ladona fulva Genome sequencing and assembly.</title>
        <authorList>
            <person name="Murali S."/>
            <person name="Richards S."/>
            <person name="Bandaranaike D."/>
            <person name="Bellair M."/>
            <person name="Blankenburg K."/>
            <person name="Chao H."/>
            <person name="Dinh H."/>
            <person name="Doddapaneni H."/>
            <person name="Dugan-Rocha S."/>
            <person name="Elkadiri S."/>
            <person name="Gnanaolivu R."/>
            <person name="Hernandez B."/>
            <person name="Skinner E."/>
            <person name="Javaid M."/>
            <person name="Lee S."/>
            <person name="Li M."/>
            <person name="Ming W."/>
            <person name="Munidasa M."/>
            <person name="Muniz J."/>
            <person name="Nguyen L."/>
            <person name="Hughes D."/>
            <person name="Osuji N."/>
            <person name="Pu L.-L."/>
            <person name="Puazo M."/>
            <person name="Qu C."/>
            <person name="Quiroz J."/>
            <person name="Raj R."/>
            <person name="Weissenberger G."/>
            <person name="Xin Y."/>
            <person name="Zou X."/>
            <person name="Han Y."/>
            <person name="Worley K."/>
            <person name="Muzny D."/>
            <person name="Gibbs R."/>
        </authorList>
    </citation>
    <scope>NUCLEOTIDE SEQUENCE</scope>
    <source>
        <strain evidence="12">Sampled in the wild</strain>
    </source>
</reference>
<keyword evidence="9" id="KW-0472">Membrane</keyword>
<evidence type="ECO:0000256" key="10">
    <source>
        <dbReference type="ARBA" id="ARBA00023315"/>
    </source>
</evidence>
<dbReference type="InterPro" id="IPR007130">
    <property type="entry name" value="DAGAT"/>
</dbReference>
<name>A0A8K0P8H5_LADFU</name>
<evidence type="ECO:0000256" key="9">
    <source>
        <dbReference type="ARBA" id="ARBA00023136"/>
    </source>
</evidence>
<comment type="caution">
    <text evidence="12">The sequence shown here is derived from an EMBL/GenBank/DDBJ whole genome shotgun (WGS) entry which is preliminary data.</text>
</comment>
<organism evidence="12 13">
    <name type="scientific">Ladona fulva</name>
    <name type="common">Scarce chaser dragonfly</name>
    <name type="synonym">Libellula fulva</name>
    <dbReference type="NCBI Taxonomy" id="123851"/>
    <lineage>
        <taxon>Eukaryota</taxon>
        <taxon>Metazoa</taxon>
        <taxon>Ecdysozoa</taxon>
        <taxon>Arthropoda</taxon>
        <taxon>Hexapoda</taxon>
        <taxon>Insecta</taxon>
        <taxon>Pterygota</taxon>
        <taxon>Palaeoptera</taxon>
        <taxon>Odonata</taxon>
        <taxon>Epiprocta</taxon>
        <taxon>Anisoptera</taxon>
        <taxon>Libelluloidea</taxon>
        <taxon>Libellulidae</taxon>
        <taxon>Ladona</taxon>
    </lineage>
</organism>
<dbReference type="OrthoDB" id="264532at2759"/>
<protein>
    <recommendedName>
        <fullName evidence="11">Acyltransferase</fullName>
        <ecNumber evidence="11">2.3.1.-</ecNumber>
    </recommendedName>
</protein>
<accession>A0A8K0P8H5</accession>
<reference evidence="12" key="1">
    <citation type="submission" date="2013-04" db="EMBL/GenBank/DDBJ databases">
        <authorList>
            <person name="Qu J."/>
            <person name="Murali S.C."/>
            <person name="Bandaranaike D."/>
            <person name="Bellair M."/>
            <person name="Blankenburg K."/>
            <person name="Chao H."/>
            <person name="Dinh H."/>
            <person name="Doddapaneni H."/>
            <person name="Downs B."/>
            <person name="Dugan-Rocha S."/>
            <person name="Elkadiri S."/>
            <person name="Gnanaolivu R.D."/>
            <person name="Hernandez B."/>
            <person name="Javaid M."/>
            <person name="Jayaseelan J.C."/>
            <person name="Lee S."/>
            <person name="Li M."/>
            <person name="Ming W."/>
            <person name="Munidasa M."/>
            <person name="Muniz J."/>
            <person name="Nguyen L."/>
            <person name="Ongeri F."/>
            <person name="Osuji N."/>
            <person name="Pu L.-L."/>
            <person name="Puazo M."/>
            <person name="Qu C."/>
            <person name="Quiroz J."/>
            <person name="Raj R."/>
            <person name="Weissenberger G."/>
            <person name="Xin Y."/>
            <person name="Zou X."/>
            <person name="Han Y."/>
            <person name="Richards S."/>
            <person name="Worley K."/>
            <person name="Muzny D."/>
            <person name="Gibbs R."/>
        </authorList>
    </citation>
    <scope>NUCLEOTIDE SEQUENCE</scope>
    <source>
        <strain evidence="12">Sampled in the wild</strain>
    </source>
</reference>
<dbReference type="AlphaFoldDB" id="A0A8K0P8H5"/>
<dbReference type="Proteomes" id="UP000792457">
    <property type="component" value="Unassembled WGS sequence"/>
</dbReference>
<comment type="similarity">
    <text evidence="2 11">Belongs to the diacylglycerol acyltransferase family.</text>
</comment>
<dbReference type="EMBL" id="KZ309119">
    <property type="protein sequence ID" value="KAG8237052.1"/>
    <property type="molecule type" value="Genomic_DNA"/>
</dbReference>
<dbReference type="GO" id="GO:0019432">
    <property type="term" value="P:triglyceride biosynthetic process"/>
    <property type="evidence" value="ECO:0007669"/>
    <property type="project" value="TreeGrafter"/>
</dbReference>
<dbReference type="PANTHER" id="PTHR12317">
    <property type="entry name" value="DIACYLGLYCEROL O-ACYLTRANSFERASE"/>
    <property type="match status" value="1"/>
</dbReference>
<dbReference type="Pfam" id="PF03982">
    <property type="entry name" value="DAGAT"/>
    <property type="match status" value="2"/>
</dbReference>
<keyword evidence="3" id="KW-0444">Lipid biosynthesis</keyword>
<evidence type="ECO:0000256" key="4">
    <source>
        <dbReference type="ARBA" id="ARBA00022679"/>
    </source>
</evidence>
<sequence>MIRYVTQLIFSRQLFRGITGIKVDAPILSDDPQQVDVMLAFPLPRISTGKNGDNRVRAAERSLGEEDADFRSLVLDLHVLLHGPSRSGYPRLCLLLHEVLLSHAPLPRMDLVRQGYLRERWKKWVRNWKLWKYYCDYFPIKLIKLSNLDPKKNYLFACHPHGILCSGAFGNFATEGTNFSKVFPGLIPHLLTLEGHYSIPGYRDFLLCSGSVAASKDSLKYILMHPDGGHAAAVIVGGASESFFCQPGTYRLVLKKRKGFIRIAMQTGRMCTVRYQTLREVCCGIFKRSCGESLAWPLCLGEPIVLKENPNPSPEEVDEVHNLYVQSLVQLFETQKCKYLSDPSTKLIIT</sequence>
<gene>
    <name evidence="12" type="ORF">J437_LFUL017186</name>
</gene>
<dbReference type="CDD" id="cd07987">
    <property type="entry name" value="LPLAT_MGAT-like"/>
    <property type="match status" value="1"/>
</dbReference>
<keyword evidence="10" id="KW-0012">Acyltransferase</keyword>
<keyword evidence="5" id="KW-0812">Transmembrane</keyword>
<keyword evidence="13" id="KW-1185">Reference proteome</keyword>
<dbReference type="GO" id="GO:0006071">
    <property type="term" value="P:glycerol metabolic process"/>
    <property type="evidence" value="ECO:0007669"/>
    <property type="project" value="UniProtKB-KW"/>
</dbReference>
<evidence type="ECO:0000256" key="1">
    <source>
        <dbReference type="ARBA" id="ARBA00004477"/>
    </source>
</evidence>
<dbReference type="EC" id="2.3.1.-" evidence="11"/>
<evidence type="ECO:0000313" key="13">
    <source>
        <dbReference type="Proteomes" id="UP000792457"/>
    </source>
</evidence>
<keyword evidence="4 11" id="KW-0808">Transferase</keyword>
<evidence type="ECO:0000256" key="2">
    <source>
        <dbReference type="ARBA" id="ARBA00005420"/>
    </source>
</evidence>
<evidence type="ECO:0000256" key="5">
    <source>
        <dbReference type="ARBA" id="ARBA00022692"/>
    </source>
</evidence>
<dbReference type="PANTHER" id="PTHR12317:SF79">
    <property type="entry name" value="ACYLTRANSFERASE"/>
    <property type="match status" value="1"/>
</dbReference>
<evidence type="ECO:0000256" key="7">
    <source>
        <dbReference type="ARBA" id="ARBA00022989"/>
    </source>
</evidence>
<evidence type="ECO:0000256" key="8">
    <source>
        <dbReference type="ARBA" id="ARBA00023098"/>
    </source>
</evidence>